<dbReference type="Gene3D" id="1.10.150.130">
    <property type="match status" value="1"/>
</dbReference>
<feature type="domain" description="Tyr recombinase" evidence="4">
    <location>
        <begin position="259"/>
        <end position="457"/>
    </location>
</feature>
<dbReference type="InterPro" id="IPR013762">
    <property type="entry name" value="Integrase-like_cat_sf"/>
</dbReference>
<evidence type="ECO:0000256" key="3">
    <source>
        <dbReference type="ARBA" id="ARBA00023172"/>
    </source>
</evidence>
<comment type="similarity">
    <text evidence="1">Belongs to the 'phage' integrase family.</text>
</comment>
<gene>
    <name evidence="5" type="ORF">ING2E5B_2286</name>
</gene>
<dbReference type="STRING" id="1562970.ING2E5B_2286"/>
<organism evidence="5 6">
    <name type="scientific">Fermentimonas caenicola</name>
    <dbReference type="NCBI Taxonomy" id="1562970"/>
    <lineage>
        <taxon>Bacteria</taxon>
        <taxon>Pseudomonadati</taxon>
        <taxon>Bacteroidota</taxon>
        <taxon>Bacteroidia</taxon>
        <taxon>Bacteroidales</taxon>
        <taxon>Dysgonomonadaceae</taxon>
        <taxon>Fermentimonas</taxon>
    </lineage>
</organism>
<evidence type="ECO:0000256" key="2">
    <source>
        <dbReference type="ARBA" id="ARBA00023125"/>
    </source>
</evidence>
<keyword evidence="3" id="KW-0233">DNA recombination</keyword>
<dbReference type="InterPro" id="IPR050090">
    <property type="entry name" value="Tyrosine_recombinase_XerCD"/>
</dbReference>
<accession>A0A098C3M5</accession>
<dbReference type="InterPro" id="IPR025269">
    <property type="entry name" value="SAM-like_dom"/>
</dbReference>
<evidence type="ECO:0000256" key="1">
    <source>
        <dbReference type="ARBA" id="ARBA00008857"/>
    </source>
</evidence>
<dbReference type="KEGG" id="pbt:ING2E5B_2286"/>
<dbReference type="SUPFAM" id="SSF56349">
    <property type="entry name" value="DNA breaking-rejoining enzymes"/>
    <property type="match status" value="1"/>
</dbReference>
<keyword evidence="2" id="KW-0238">DNA-binding</keyword>
<dbReference type="Gene3D" id="1.10.443.10">
    <property type="entry name" value="Intergrase catalytic core"/>
    <property type="match status" value="1"/>
</dbReference>
<dbReference type="PANTHER" id="PTHR30349">
    <property type="entry name" value="PHAGE INTEGRASE-RELATED"/>
    <property type="match status" value="1"/>
</dbReference>
<dbReference type="InterPro" id="IPR035386">
    <property type="entry name" value="Arm-DNA-bind_5"/>
</dbReference>
<dbReference type="InterPro" id="IPR011010">
    <property type="entry name" value="DNA_brk_join_enz"/>
</dbReference>
<dbReference type="Pfam" id="PF13102">
    <property type="entry name" value="Phage_int_SAM_5"/>
    <property type="match status" value="1"/>
</dbReference>
<dbReference type="PANTHER" id="PTHR30349:SF64">
    <property type="entry name" value="PROPHAGE INTEGRASE INTD-RELATED"/>
    <property type="match status" value="1"/>
</dbReference>
<protein>
    <recommendedName>
        <fullName evidence="4">Tyr recombinase domain-containing protein</fullName>
    </recommendedName>
</protein>
<dbReference type="GO" id="GO:0006310">
    <property type="term" value="P:DNA recombination"/>
    <property type="evidence" value="ECO:0007669"/>
    <property type="project" value="UniProtKB-KW"/>
</dbReference>
<dbReference type="GO" id="GO:0015074">
    <property type="term" value="P:DNA integration"/>
    <property type="evidence" value="ECO:0007669"/>
    <property type="project" value="InterPro"/>
</dbReference>
<dbReference type="OrthoDB" id="1016809at2"/>
<dbReference type="InterPro" id="IPR002104">
    <property type="entry name" value="Integrase_catalytic"/>
</dbReference>
<dbReference type="Pfam" id="PF17293">
    <property type="entry name" value="Arm-DNA-bind_5"/>
    <property type="match status" value="1"/>
</dbReference>
<dbReference type="HOGENOM" id="CLU_033139_0_1_10"/>
<reference evidence="5 6" key="1">
    <citation type="submission" date="2014-08" db="EMBL/GenBank/DDBJ databases">
        <authorList>
            <person name="Wibberg D."/>
        </authorList>
    </citation>
    <scope>NUCLEOTIDE SEQUENCE [LARGE SCALE GENOMIC DNA]</scope>
    <source>
        <strain evidence="6">ING2-E5B</strain>
    </source>
</reference>
<keyword evidence="6" id="KW-1185">Reference proteome</keyword>
<dbReference type="EMBL" id="LN515532">
    <property type="protein sequence ID" value="CEA17013.1"/>
    <property type="molecule type" value="Genomic_DNA"/>
</dbReference>
<name>A0A098C3M5_9BACT</name>
<dbReference type="Proteomes" id="UP000032417">
    <property type="component" value="Chromosome 1"/>
</dbReference>
<evidence type="ECO:0000259" key="4">
    <source>
        <dbReference type="PROSITE" id="PS51898"/>
    </source>
</evidence>
<dbReference type="PROSITE" id="PS51898">
    <property type="entry name" value="TYR_RECOMBINASE"/>
    <property type="match status" value="1"/>
</dbReference>
<dbReference type="InterPro" id="IPR010998">
    <property type="entry name" value="Integrase_recombinase_N"/>
</dbReference>
<dbReference type="AlphaFoldDB" id="A0A098C3M5"/>
<proteinExistence type="inferred from homology"/>
<sequence>MANLDKVPKKTNAFKYKNRNISVCLTRKYRNKDDVEAPIFWRVTYERRHKYYYSGFDFEIKEWDEFINRDLKKHKLTKQTLNNYLALSLKPAINALAEINEFSFEALDNILKKPLSETVNEAFQNKITALENEYKVGNASIYRTTLKALMRFKHYSLKKKKADKIQFIQTCIEQKHITIGSNVLTVEEEISFDEITPKFLNECEKFWEKTEVSYATMGIYMRTLRAIINNKDGDKPYIEGSKYPFGVNNGKYEIPAGGRKEIAMPIEDIWKIENFKTDNAALATARDIFVFMFYCNGLNFGDLCRLTYKNIDAPRNEIIFERKKTLRKGEEPTYIYVPILPPMIEIINRQGNDSQEGYIFPFLNGIEPTENNENLIKRETRLKLEPINSSLKYIANELDLDPSLSTSYTRNSYITHLTSELLVNPIVVKKMVGHSTKKDVTAGYVKLTAKKRREINMKLLNPNKTYNTINSVGITG</sequence>
<dbReference type="GO" id="GO:0003677">
    <property type="term" value="F:DNA binding"/>
    <property type="evidence" value="ECO:0007669"/>
    <property type="project" value="UniProtKB-KW"/>
</dbReference>
<dbReference type="Pfam" id="PF00589">
    <property type="entry name" value="Phage_integrase"/>
    <property type="match status" value="1"/>
</dbReference>
<evidence type="ECO:0000313" key="5">
    <source>
        <dbReference type="EMBL" id="CEA17013.1"/>
    </source>
</evidence>
<evidence type="ECO:0000313" key="6">
    <source>
        <dbReference type="Proteomes" id="UP000032417"/>
    </source>
</evidence>